<accession>A0AAV4KLQ5</accession>
<proteinExistence type="predicted"/>
<dbReference type="Proteomes" id="UP000642014">
    <property type="component" value="Unassembled WGS sequence"/>
</dbReference>
<evidence type="ECO:0000256" key="1">
    <source>
        <dbReference type="SAM" id="MobiDB-lite"/>
    </source>
</evidence>
<organism evidence="2 3">
    <name type="scientific">Streptomyces cinereoruber</name>
    <dbReference type="NCBI Taxonomy" id="67260"/>
    <lineage>
        <taxon>Bacteria</taxon>
        <taxon>Bacillati</taxon>
        <taxon>Actinomycetota</taxon>
        <taxon>Actinomycetes</taxon>
        <taxon>Kitasatosporales</taxon>
        <taxon>Streptomycetaceae</taxon>
        <taxon>Streptomyces</taxon>
    </lineage>
</organism>
<protein>
    <recommendedName>
        <fullName evidence="4">Transglycosylase SLT domain-containing protein</fullName>
    </recommendedName>
</protein>
<name>A0AAV4KLQ5_9ACTN</name>
<evidence type="ECO:0000313" key="3">
    <source>
        <dbReference type="Proteomes" id="UP000642014"/>
    </source>
</evidence>
<feature type="region of interest" description="Disordered" evidence="1">
    <location>
        <begin position="415"/>
        <end position="465"/>
    </location>
</feature>
<comment type="caution">
    <text evidence="2">The sequence shown here is derived from an EMBL/GenBank/DDBJ whole genome shotgun (WGS) entry which is preliminary data.</text>
</comment>
<sequence>MGGSAREHGALDWLAEANVDVDAIREDAERYYNQTKDHYGDALRVESAARELCVADLRAAYKSIPDYQGTLPDAAEFLKNLGPLQKEAREASDNPNTQLPGSGPKVDTIPIMGRDVVVSETLYRIQTRVDGLPEGQGNNYWLPSKDDEGRRSYISANKELIKAAAEDSGLPPEMVAGIAWQEVQGDPGLLDDLAYEGRKIIPGSEDPDRTSMGPMAIQVRRAAEVLGYDPHNLTDLLRSTVVNAIKDPGTNIFIASEYLAQLKAESSFADVPPEQMTRAQMQELAARYNGAPITRPTQPRHTVVASATGWIRPGRRCGERRHEPCCTRAPHGYGEAPRPDRLRRVRRGAPGGALRHGVSASPCLRGRAGGALGHGDGLSLGLRCGHGAGGDCRRGTADRAVREGTVAATVVVRRADGDNPGRPPATDRFGPGTLRSSWTSRCGRRFPRPPCRPHPTRPSGGPAST</sequence>
<dbReference type="Gene3D" id="1.10.530.10">
    <property type="match status" value="1"/>
</dbReference>
<dbReference type="SUPFAM" id="SSF53955">
    <property type="entry name" value="Lysozyme-like"/>
    <property type="match status" value="1"/>
</dbReference>
<reference evidence="2 3" key="1">
    <citation type="journal article" date="2014" name="Int. J. Syst. Evol. Microbiol.">
        <title>Complete genome sequence of Corynebacterium casei LMG S-19264T (=DSM 44701T), isolated from a smear-ripened cheese.</title>
        <authorList>
            <consortium name="US DOE Joint Genome Institute (JGI-PGF)"/>
            <person name="Walter F."/>
            <person name="Albersmeier A."/>
            <person name="Kalinowski J."/>
            <person name="Ruckert C."/>
        </authorList>
    </citation>
    <scope>NUCLEOTIDE SEQUENCE [LARGE SCALE GENOMIC DNA]</scope>
    <source>
        <strain evidence="2 3">JCM 4205</strain>
    </source>
</reference>
<dbReference type="AlphaFoldDB" id="A0AAV4KLQ5"/>
<dbReference type="EMBL" id="BMSJ01000008">
    <property type="protein sequence ID" value="GGR35804.1"/>
    <property type="molecule type" value="Genomic_DNA"/>
</dbReference>
<evidence type="ECO:0008006" key="4">
    <source>
        <dbReference type="Google" id="ProtNLM"/>
    </source>
</evidence>
<dbReference type="InterPro" id="IPR023346">
    <property type="entry name" value="Lysozyme-like_dom_sf"/>
</dbReference>
<feature type="region of interest" description="Disordered" evidence="1">
    <location>
        <begin position="87"/>
        <end position="106"/>
    </location>
</feature>
<gene>
    <name evidence="2" type="ORF">GCM10010497_43270</name>
</gene>
<evidence type="ECO:0000313" key="2">
    <source>
        <dbReference type="EMBL" id="GGR35804.1"/>
    </source>
</evidence>